<organism evidence="3 4">
    <name type="scientific">Stylosanthes scabra</name>
    <dbReference type="NCBI Taxonomy" id="79078"/>
    <lineage>
        <taxon>Eukaryota</taxon>
        <taxon>Viridiplantae</taxon>
        <taxon>Streptophyta</taxon>
        <taxon>Embryophyta</taxon>
        <taxon>Tracheophyta</taxon>
        <taxon>Spermatophyta</taxon>
        <taxon>Magnoliopsida</taxon>
        <taxon>eudicotyledons</taxon>
        <taxon>Gunneridae</taxon>
        <taxon>Pentapetalae</taxon>
        <taxon>rosids</taxon>
        <taxon>fabids</taxon>
        <taxon>Fabales</taxon>
        <taxon>Fabaceae</taxon>
        <taxon>Papilionoideae</taxon>
        <taxon>50 kb inversion clade</taxon>
        <taxon>dalbergioids sensu lato</taxon>
        <taxon>Dalbergieae</taxon>
        <taxon>Pterocarpus clade</taxon>
        <taxon>Stylosanthes</taxon>
    </lineage>
</organism>
<feature type="compositionally biased region" description="Pro residues" evidence="2">
    <location>
        <begin position="312"/>
        <end position="321"/>
    </location>
</feature>
<evidence type="ECO:0000313" key="3">
    <source>
        <dbReference type="EMBL" id="MED6159145.1"/>
    </source>
</evidence>
<evidence type="ECO:0000313" key="4">
    <source>
        <dbReference type="Proteomes" id="UP001341840"/>
    </source>
</evidence>
<keyword evidence="1" id="KW-0175">Coiled coil</keyword>
<evidence type="ECO:0000256" key="2">
    <source>
        <dbReference type="SAM" id="MobiDB-lite"/>
    </source>
</evidence>
<reference evidence="3 4" key="1">
    <citation type="journal article" date="2023" name="Plants (Basel)">
        <title>Bridging the Gap: Combining Genomics and Transcriptomics Approaches to Understand Stylosanthes scabra, an Orphan Legume from the Brazilian Caatinga.</title>
        <authorList>
            <person name="Ferreira-Neto J.R.C."/>
            <person name="da Silva M.D."/>
            <person name="Binneck E."/>
            <person name="de Melo N.F."/>
            <person name="da Silva R.H."/>
            <person name="de Melo A.L.T.M."/>
            <person name="Pandolfi V."/>
            <person name="Bustamante F.O."/>
            <person name="Brasileiro-Vidal A.C."/>
            <person name="Benko-Iseppon A.M."/>
        </authorList>
    </citation>
    <scope>NUCLEOTIDE SEQUENCE [LARGE SCALE GENOMIC DNA]</scope>
    <source>
        <tissue evidence="3">Leaves</tissue>
    </source>
</reference>
<feature type="compositionally biased region" description="Pro residues" evidence="2">
    <location>
        <begin position="39"/>
        <end position="50"/>
    </location>
</feature>
<dbReference type="EMBL" id="JASCZI010121039">
    <property type="protein sequence ID" value="MED6159145.1"/>
    <property type="molecule type" value="Genomic_DNA"/>
</dbReference>
<dbReference type="Proteomes" id="UP001341840">
    <property type="component" value="Unassembled WGS sequence"/>
</dbReference>
<feature type="region of interest" description="Disordered" evidence="2">
    <location>
        <begin position="1"/>
        <end position="56"/>
    </location>
</feature>
<evidence type="ECO:0000256" key="1">
    <source>
        <dbReference type="SAM" id="Coils"/>
    </source>
</evidence>
<feature type="coiled-coil region" evidence="1">
    <location>
        <begin position="231"/>
        <end position="283"/>
    </location>
</feature>
<gene>
    <name evidence="3" type="ORF">PIB30_039655</name>
</gene>
<feature type="compositionally biased region" description="Polar residues" evidence="2">
    <location>
        <begin position="301"/>
        <end position="310"/>
    </location>
</feature>
<name>A0ABU6UEU9_9FABA</name>
<accession>A0ABU6UEU9</accession>
<proteinExistence type="predicted"/>
<comment type="caution">
    <text evidence="3">The sequence shown here is derived from an EMBL/GenBank/DDBJ whole genome shotgun (WGS) entry which is preliminary data.</text>
</comment>
<protein>
    <submittedName>
        <fullName evidence="3">Uncharacterized protein</fullName>
    </submittedName>
</protein>
<feature type="compositionally biased region" description="Basic and acidic residues" evidence="2">
    <location>
        <begin position="322"/>
        <end position="339"/>
    </location>
</feature>
<sequence>MKASSPPPRSRSPTFEEMMERPKVSFVRAVPGKPIMEPKYPPSSEPPSPEPSDAQRQEYLESRCPLYLLAMQCYNQKRKEGEEQYKVISPVGVGQITCYGDCGDLPMIFWRAQPKSIENVDKSAFKYFCATVHEISPVQFHVPFSDIFPGDPYKLDRNGRPPLPICCQICGLMNHHAFKQRAKELKDQREKERLDSRSNNNCNSDILVIPIKAIAQGPLGNRVEPMLGGGQKEVNEQVEEQRGKYAELERRYHQEQEEWRRSYEIQQGEIRRLQECINAQNNEMWDLKTCMSRMHAFMQSMQSGSSNSVQLPLPPPPPPPPHFDKEGPSNCKRDDVDPR</sequence>
<feature type="region of interest" description="Disordered" evidence="2">
    <location>
        <begin position="301"/>
        <end position="339"/>
    </location>
</feature>
<keyword evidence="4" id="KW-1185">Reference proteome</keyword>
<feature type="compositionally biased region" description="Pro residues" evidence="2">
    <location>
        <begin position="1"/>
        <end position="10"/>
    </location>
</feature>